<evidence type="ECO:0000259" key="7">
    <source>
        <dbReference type="Pfam" id="PF00082"/>
    </source>
</evidence>
<organism evidence="8 9">
    <name type="scientific">Actinoplanes xinjiangensis</name>
    <dbReference type="NCBI Taxonomy" id="512350"/>
    <lineage>
        <taxon>Bacteria</taxon>
        <taxon>Bacillati</taxon>
        <taxon>Actinomycetota</taxon>
        <taxon>Actinomycetes</taxon>
        <taxon>Micromonosporales</taxon>
        <taxon>Micromonosporaceae</taxon>
        <taxon>Actinoplanes</taxon>
    </lineage>
</organism>
<dbReference type="InterPro" id="IPR050131">
    <property type="entry name" value="Peptidase_S8_subtilisin-like"/>
</dbReference>
<dbReference type="GO" id="GO:0006508">
    <property type="term" value="P:proteolysis"/>
    <property type="evidence" value="ECO:0007669"/>
    <property type="project" value="UniProtKB-KW"/>
</dbReference>
<evidence type="ECO:0000256" key="4">
    <source>
        <dbReference type="ARBA" id="ARBA00022825"/>
    </source>
</evidence>
<dbReference type="GO" id="GO:0005975">
    <property type="term" value="P:carbohydrate metabolic process"/>
    <property type="evidence" value="ECO:0007669"/>
    <property type="project" value="UniProtKB-ARBA"/>
</dbReference>
<dbReference type="InterPro" id="IPR013783">
    <property type="entry name" value="Ig-like_fold"/>
</dbReference>
<keyword evidence="4 5" id="KW-0720">Serine protease</keyword>
<dbReference type="Gene3D" id="3.40.50.200">
    <property type="entry name" value="Peptidase S8/S53 domain"/>
    <property type="match status" value="1"/>
</dbReference>
<feature type="active site" description="Charge relay system" evidence="5">
    <location>
        <position position="325"/>
    </location>
</feature>
<sequence length="746" mass="77623">MRIVSSCLVSVLLVGSAASPAMAAEDPVLINVGLVDSTYATTVLDALGDRVRASKPVRGLSALRLEVPAGDADSVRAELSADETHVRFVETDGVVHADSDPYDRVNREPYTGNRVFGARTWGPGSPDVTVAVVDTGVSTNDDLPAARITAGYDFVDEDADPLDDDDHGTMVATVIAAEADNGVGASGICPRCRIMPVRVLGHRAGGPAEGSSADAAAGIVWAADHGAQVINLSLSTATPSRLLAEAVAYADGKGSLVVAAAGNAGATAREFPAAIEPVIAVGATANLTVYSNTNSRTDHWVDIAAEQNVHAMDRQSRNRTLRNTSGAAAVVAGVAALGIAAKEGNSAARVRWGIVSSGANLPPARARVDDPKIIDAALTMVKLGATDTVAPVLTDTGLTSGQVLSWRGTPIKPRYSDDHAVQRVEQIVDGRVVATADQPWEELWAVAPHGTRGDLPVTVRVTDYAGNHAEATTVVTADAMSPAASVVSPAPGSALRSGPVDLVVRASEDSVPIESVRVGGTLLTRAEGTRDWTGTVQLAADAGISVNVRGGNGLTISLAPRYRVDDTGPTATSLSPAHGTRVRGVFTSGLGGVTDVSGPVLAELWADGVYAGLDHTAPYGLAVRSVRSSGPVQLYWRLTDQAGNIRTYTRWVTADYDGPAVTISRAPSNKAKIKGTTRVYVKASDASGIARVELTVNGKVVARDHTAGYMLAFNASKSAKAMKVQVRAYDRLGNVRYTSTRTWYRK</sequence>
<dbReference type="Proteomes" id="UP000245697">
    <property type="component" value="Unassembled WGS sequence"/>
</dbReference>
<reference evidence="8 9" key="1">
    <citation type="submission" date="2018-05" db="EMBL/GenBank/DDBJ databases">
        <title>Genomic Encyclopedia of Archaeal and Bacterial Type Strains, Phase II (KMG-II): from individual species to whole genera.</title>
        <authorList>
            <person name="Goeker M."/>
        </authorList>
    </citation>
    <scope>NUCLEOTIDE SEQUENCE [LARGE SCALE GENOMIC DNA]</scope>
    <source>
        <strain evidence="8 9">DSM 45184</strain>
    </source>
</reference>
<dbReference type="PANTHER" id="PTHR43806:SF11">
    <property type="entry name" value="CEREVISIN-RELATED"/>
    <property type="match status" value="1"/>
</dbReference>
<feature type="chain" id="PRO_5016363225" evidence="6">
    <location>
        <begin position="24"/>
        <end position="746"/>
    </location>
</feature>
<evidence type="ECO:0000313" key="8">
    <source>
        <dbReference type="EMBL" id="PWK39209.1"/>
    </source>
</evidence>
<evidence type="ECO:0000256" key="5">
    <source>
        <dbReference type="PROSITE-ProRule" id="PRU01240"/>
    </source>
</evidence>
<dbReference type="PANTHER" id="PTHR43806">
    <property type="entry name" value="PEPTIDASE S8"/>
    <property type="match status" value="1"/>
</dbReference>
<dbReference type="SUPFAM" id="SSF52743">
    <property type="entry name" value="Subtilisin-like"/>
    <property type="match status" value="1"/>
</dbReference>
<dbReference type="InterPro" id="IPR000209">
    <property type="entry name" value="Peptidase_S8/S53_dom"/>
</dbReference>
<keyword evidence="6" id="KW-0732">Signal</keyword>
<dbReference type="Pfam" id="PF00082">
    <property type="entry name" value="Peptidase_S8"/>
    <property type="match status" value="1"/>
</dbReference>
<evidence type="ECO:0000256" key="6">
    <source>
        <dbReference type="SAM" id="SignalP"/>
    </source>
</evidence>
<feature type="active site" description="Charge relay system" evidence="5">
    <location>
        <position position="134"/>
    </location>
</feature>
<evidence type="ECO:0000313" key="9">
    <source>
        <dbReference type="Proteomes" id="UP000245697"/>
    </source>
</evidence>
<protein>
    <submittedName>
        <fullName evidence="8">Subtilase family protein</fullName>
    </submittedName>
</protein>
<keyword evidence="3 5" id="KW-0378">Hydrolase</keyword>
<dbReference type="RefSeq" id="WP_146246616.1">
    <property type="nucleotide sequence ID" value="NZ_BONA01000086.1"/>
</dbReference>
<dbReference type="PRINTS" id="PR00723">
    <property type="entry name" value="SUBTILISIN"/>
</dbReference>
<dbReference type="PROSITE" id="PS00136">
    <property type="entry name" value="SUBTILASE_ASP"/>
    <property type="match status" value="1"/>
</dbReference>
<proteinExistence type="inferred from homology"/>
<gene>
    <name evidence="8" type="ORF">BC793_12346</name>
</gene>
<dbReference type="PROSITE" id="PS51892">
    <property type="entry name" value="SUBTILASE"/>
    <property type="match status" value="1"/>
</dbReference>
<dbReference type="InterPro" id="IPR023827">
    <property type="entry name" value="Peptidase_S8_Asp-AS"/>
</dbReference>
<dbReference type="AlphaFoldDB" id="A0A316F6G7"/>
<evidence type="ECO:0000256" key="1">
    <source>
        <dbReference type="ARBA" id="ARBA00011073"/>
    </source>
</evidence>
<comment type="caution">
    <text evidence="8">The sequence shown here is derived from an EMBL/GenBank/DDBJ whole genome shotgun (WGS) entry which is preliminary data.</text>
</comment>
<dbReference type="InterPro" id="IPR015500">
    <property type="entry name" value="Peptidase_S8_subtilisin-rel"/>
</dbReference>
<keyword evidence="9" id="KW-1185">Reference proteome</keyword>
<accession>A0A316F6G7</accession>
<feature type="signal peptide" evidence="6">
    <location>
        <begin position="1"/>
        <end position="23"/>
    </location>
</feature>
<dbReference type="GO" id="GO:0004252">
    <property type="term" value="F:serine-type endopeptidase activity"/>
    <property type="evidence" value="ECO:0007669"/>
    <property type="project" value="UniProtKB-UniRule"/>
</dbReference>
<name>A0A316F6G7_9ACTN</name>
<dbReference type="OrthoDB" id="5240330at2"/>
<feature type="active site" description="Charge relay system" evidence="5">
    <location>
        <position position="167"/>
    </location>
</feature>
<dbReference type="InterPro" id="IPR036852">
    <property type="entry name" value="Peptidase_S8/S53_dom_sf"/>
</dbReference>
<keyword evidence="2 5" id="KW-0645">Protease</keyword>
<dbReference type="Gene3D" id="2.60.40.10">
    <property type="entry name" value="Immunoglobulins"/>
    <property type="match status" value="2"/>
</dbReference>
<dbReference type="EMBL" id="QGGR01000023">
    <property type="protein sequence ID" value="PWK39209.1"/>
    <property type="molecule type" value="Genomic_DNA"/>
</dbReference>
<evidence type="ECO:0000256" key="2">
    <source>
        <dbReference type="ARBA" id="ARBA00022670"/>
    </source>
</evidence>
<comment type="similarity">
    <text evidence="1 5">Belongs to the peptidase S8 family.</text>
</comment>
<dbReference type="Pfam" id="PF17957">
    <property type="entry name" value="Big_7"/>
    <property type="match status" value="1"/>
</dbReference>
<feature type="domain" description="Peptidase S8/S53" evidence="7">
    <location>
        <begin position="127"/>
        <end position="356"/>
    </location>
</feature>
<evidence type="ECO:0000256" key="3">
    <source>
        <dbReference type="ARBA" id="ARBA00022801"/>
    </source>
</evidence>